<dbReference type="GO" id="GO:0004803">
    <property type="term" value="F:transposase activity"/>
    <property type="evidence" value="ECO:0007669"/>
    <property type="project" value="InterPro"/>
</dbReference>
<dbReference type="InterPro" id="IPR009057">
    <property type="entry name" value="Homeodomain-like_sf"/>
</dbReference>
<dbReference type="Proteomes" id="UP000291831">
    <property type="component" value="Unassembled WGS sequence"/>
</dbReference>
<gene>
    <name evidence="1" type="ORF">AEth_00260</name>
</gene>
<evidence type="ECO:0008006" key="3">
    <source>
        <dbReference type="Google" id="ProtNLM"/>
    </source>
</evidence>
<dbReference type="Pfam" id="PF01527">
    <property type="entry name" value="HTH_Tnp_1"/>
    <property type="match status" value="1"/>
</dbReference>
<sequence>MGKTRRRYTQEFKISVLRELEAGKNLGQLSREHNLHPTLICRWRPGI</sequence>
<evidence type="ECO:0000313" key="1">
    <source>
        <dbReference type="EMBL" id="RZB32914.1"/>
    </source>
</evidence>
<proteinExistence type="predicted"/>
<dbReference type="SUPFAM" id="SSF46689">
    <property type="entry name" value="Homeodomain-like"/>
    <property type="match status" value="1"/>
</dbReference>
<dbReference type="GO" id="GO:0003677">
    <property type="term" value="F:DNA binding"/>
    <property type="evidence" value="ECO:0007669"/>
    <property type="project" value="InterPro"/>
</dbReference>
<protein>
    <recommendedName>
        <fullName evidence="3">Transposase</fullName>
    </recommendedName>
</protein>
<evidence type="ECO:0000313" key="2">
    <source>
        <dbReference type="Proteomes" id="UP000291831"/>
    </source>
</evidence>
<reference evidence="2" key="1">
    <citation type="submission" date="2019-01" db="EMBL/GenBank/DDBJ databases">
        <title>Anaerobic oxidation of ethane by archaea from a marine hydrocarbon seep.</title>
        <authorList>
            <person name="Musat F."/>
        </authorList>
    </citation>
    <scope>NUCLEOTIDE SEQUENCE [LARGE SCALE GENOMIC DNA]</scope>
</reference>
<dbReference type="Gene3D" id="1.10.10.60">
    <property type="entry name" value="Homeodomain-like"/>
    <property type="match status" value="1"/>
</dbReference>
<dbReference type="InterPro" id="IPR002514">
    <property type="entry name" value="Transposase_8"/>
</dbReference>
<name>A0A8B3S3S0_9EURY</name>
<dbReference type="EMBL" id="RPGO01000004">
    <property type="protein sequence ID" value="RZB32914.1"/>
    <property type="molecule type" value="Genomic_DNA"/>
</dbReference>
<comment type="caution">
    <text evidence="1">The sequence shown here is derived from an EMBL/GenBank/DDBJ whole genome shotgun (WGS) entry which is preliminary data.</text>
</comment>
<dbReference type="AlphaFoldDB" id="A0A8B3S3S0"/>
<dbReference type="GO" id="GO:0006313">
    <property type="term" value="P:DNA transposition"/>
    <property type="evidence" value="ECO:0007669"/>
    <property type="project" value="InterPro"/>
</dbReference>
<organism evidence="1 2">
    <name type="scientific">Candidatus Argoarchaeum ethanivorans</name>
    <dbReference type="NCBI Taxonomy" id="2608793"/>
    <lineage>
        <taxon>Archaea</taxon>
        <taxon>Methanobacteriati</taxon>
        <taxon>Methanobacteriota</taxon>
        <taxon>Stenosarchaea group</taxon>
        <taxon>Methanomicrobia</taxon>
        <taxon>Methanosarcinales</taxon>
        <taxon>Methanosarcinales incertae sedis</taxon>
        <taxon>GOM Arc I cluster</taxon>
        <taxon>Candidatus Argoarchaeum</taxon>
    </lineage>
</organism>
<accession>A0A8B3S3S0</accession>